<gene>
    <name evidence="1" type="ORF">Y1Q_0020142</name>
</gene>
<comment type="caution">
    <text evidence="1">The sequence shown here is derived from an EMBL/GenBank/DDBJ whole genome shotgun (WGS) entry which is preliminary data.</text>
</comment>
<sequence>MAAGILFRHPSRKLHRVEQIPSGFNTGTQDIYTGAIKKECMDYIILDHTEQESLCFEIPQSIFLLLIYIFKK</sequence>
<reference evidence="1 2" key="1">
    <citation type="journal article" date="2012" name="Genome Biol.">
        <title>Sequencing three crocodilian genomes to illuminate the evolution of archosaurs and amniotes.</title>
        <authorList>
            <person name="St John J.A."/>
            <person name="Braun E.L."/>
            <person name="Isberg S.R."/>
            <person name="Miles L.G."/>
            <person name="Chong A.Y."/>
            <person name="Gongora J."/>
            <person name="Dalzell P."/>
            <person name="Moran C."/>
            <person name="Bed'hom B."/>
            <person name="Abzhanov A."/>
            <person name="Burgess S.C."/>
            <person name="Cooksey A.M."/>
            <person name="Castoe T.A."/>
            <person name="Crawford N.G."/>
            <person name="Densmore L.D."/>
            <person name="Drew J.C."/>
            <person name="Edwards S.V."/>
            <person name="Faircloth B.C."/>
            <person name="Fujita M.K."/>
            <person name="Greenwold M.J."/>
            <person name="Hoffmann F.G."/>
            <person name="Howard J.M."/>
            <person name="Iguchi T."/>
            <person name="Janes D.E."/>
            <person name="Khan S.Y."/>
            <person name="Kohno S."/>
            <person name="de Koning A.J."/>
            <person name="Lance S.L."/>
            <person name="McCarthy F.M."/>
            <person name="McCormack J.E."/>
            <person name="Merchant M.E."/>
            <person name="Peterson D.G."/>
            <person name="Pollock D.D."/>
            <person name="Pourmand N."/>
            <person name="Raney B.J."/>
            <person name="Roessler K.A."/>
            <person name="Sanford J.R."/>
            <person name="Sawyer R.H."/>
            <person name="Schmidt C.J."/>
            <person name="Triplett E.W."/>
            <person name="Tuberville T.D."/>
            <person name="Venegas-Anaya M."/>
            <person name="Howard J.T."/>
            <person name="Jarvis E.D."/>
            <person name="Guillette L.J.Jr."/>
            <person name="Glenn T.C."/>
            <person name="Green R.E."/>
            <person name="Ray D.A."/>
        </authorList>
    </citation>
    <scope>NUCLEOTIDE SEQUENCE [LARGE SCALE GENOMIC DNA]</scope>
    <source>
        <strain evidence="1">KSC_2009_1</strain>
    </source>
</reference>
<keyword evidence="2" id="KW-1185">Reference proteome</keyword>
<accession>A0A151LZ83</accession>
<dbReference type="Proteomes" id="UP000050525">
    <property type="component" value="Unassembled WGS sequence"/>
</dbReference>
<proteinExistence type="predicted"/>
<evidence type="ECO:0000313" key="2">
    <source>
        <dbReference type="Proteomes" id="UP000050525"/>
    </source>
</evidence>
<organism evidence="1 2">
    <name type="scientific">Alligator mississippiensis</name>
    <name type="common">American alligator</name>
    <dbReference type="NCBI Taxonomy" id="8496"/>
    <lineage>
        <taxon>Eukaryota</taxon>
        <taxon>Metazoa</taxon>
        <taxon>Chordata</taxon>
        <taxon>Craniata</taxon>
        <taxon>Vertebrata</taxon>
        <taxon>Euteleostomi</taxon>
        <taxon>Archelosauria</taxon>
        <taxon>Archosauria</taxon>
        <taxon>Crocodylia</taxon>
        <taxon>Alligatoridae</taxon>
        <taxon>Alligatorinae</taxon>
        <taxon>Alligator</taxon>
    </lineage>
</organism>
<evidence type="ECO:0000313" key="1">
    <source>
        <dbReference type="EMBL" id="KYO17556.1"/>
    </source>
</evidence>
<dbReference type="AlphaFoldDB" id="A0A151LZ83"/>
<name>A0A151LZ83_ALLMI</name>
<dbReference type="EMBL" id="AKHW03007000">
    <property type="protein sequence ID" value="KYO17556.1"/>
    <property type="molecule type" value="Genomic_DNA"/>
</dbReference>
<protein>
    <submittedName>
        <fullName evidence="1">Uncharacterized protein</fullName>
    </submittedName>
</protein>